<dbReference type="Pfam" id="PF16321">
    <property type="entry name" value="Ribosom_S30AE_C"/>
    <property type="match status" value="1"/>
</dbReference>
<dbReference type="PANTHER" id="PTHR33231:SF1">
    <property type="entry name" value="30S RIBOSOMAL PROTEIN"/>
    <property type="match status" value="1"/>
</dbReference>
<reference evidence="5 6" key="1">
    <citation type="journal article" date="2010" name="Stand. Genomic Sci.">
        <title>Complete genome sequence of Ilyobacter polytropus type strain (CuHbu1).</title>
        <authorList>
            <person name="Sikorski J."/>
            <person name="Chertkov O."/>
            <person name="Lapidus A."/>
            <person name="Nolan M."/>
            <person name="Lucas S."/>
            <person name="Del Rio T.G."/>
            <person name="Tice H."/>
            <person name="Cheng J.F."/>
            <person name="Tapia R."/>
            <person name="Han C."/>
            <person name="Goodwin L."/>
            <person name="Pitluck S."/>
            <person name="Liolios K."/>
            <person name="Ivanova N."/>
            <person name="Mavromatis K."/>
            <person name="Mikhailova N."/>
            <person name="Pati A."/>
            <person name="Chen A."/>
            <person name="Palaniappan K."/>
            <person name="Land M."/>
            <person name="Hauser L."/>
            <person name="Chang Y.J."/>
            <person name="Jeffries C.D."/>
            <person name="Brambilla E."/>
            <person name="Yasawong M."/>
            <person name="Rohde M."/>
            <person name="Pukall R."/>
            <person name="Spring S."/>
            <person name="Goker M."/>
            <person name="Woyke T."/>
            <person name="Bristow J."/>
            <person name="Eisen J.A."/>
            <person name="Markowitz V."/>
            <person name="Hugenholtz P."/>
            <person name="Kyrpides N.C."/>
            <person name="Klenk H.P."/>
        </authorList>
    </citation>
    <scope>NUCLEOTIDE SEQUENCE [LARGE SCALE GENOMIC DNA]</scope>
    <source>
        <strain evidence="6">ATCC 51220 / DSM 2926 / LMG 16218 / CuHBu1</strain>
    </source>
</reference>
<evidence type="ECO:0000256" key="3">
    <source>
        <dbReference type="SAM" id="Coils"/>
    </source>
</evidence>
<dbReference type="Proteomes" id="UP000006875">
    <property type="component" value="Chromosome"/>
</dbReference>
<accession>E3H608</accession>
<dbReference type="InterPro" id="IPR032528">
    <property type="entry name" value="Ribosom_S30AE_C"/>
</dbReference>
<dbReference type="SUPFAM" id="SSF69754">
    <property type="entry name" value="Ribosome binding protein Y (YfiA homologue)"/>
    <property type="match status" value="1"/>
</dbReference>
<dbReference type="eggNOG" id="COG1544">
    <property type="taxonomic scope" value="Bacteria"/>
</dbReference>
<dbReference type="Gene3D" id="3.30.505.50">
    <property type="entry name" value="Sigma 54 modulation/S30EA ribosomal protein, C-terminal domain"/>
    <property type="match status" value="1"/>
</dbReference>
<dbReference type="CDD" id="cd00552">
    <property type="entry name" value="RaiA"/>
    <property type="match status" value="1"/>
</dbReference>
<comment type="subcellular location">
    <subcellularLocation>
        <location evidence="2">Cytoplasm</location>
    </subcellularLocation>
</comment>
<evidence type="ECO:0000256" key="1">
    <source>
        <dbReference type="ARBA" id="ARBA00022845"/>
    </source>
</evidence>
<evidence type="ECO:0000313" key="5">
    <source>
        <dbReference type="EMBL" id="ADO82298.1"/>
    </source>
</evidence>
<feature type="domain" description="Sigma 54 modulation/S30EA ribosomal protein C-terminal" evidence="4">
    <location>
        <begin position="134"/>
        <end position="186"/>
    </location>
</feature>
<keyword evidence="1 2" id="KW-0810">Translation regulation</keyword>
<comment type="subunit">
    <text evidence="2">Interacts with 100S ribosomes.</text>
</comment>
<evidence type="ECO:0000313" key="6">
    <source>
        <dbReference type="Proteomes" id="UP000006875"/>
    </source>
</evidence>
<dbReference type="KEGG" id="ipo:Ilyop_0510"/>
<name>E3H608_ILYPC</name>
<keyword evidence="2" id="KW-0963">Cytoplasm</keyword>
<keyword evidence="6" id="KW-1185">Reference proteome</keyword>
<comment type="function">
    <text evidence="2">Required for dimerization of active 70S ribosomes into 100S ribosomes in stationary phase; 100S ribosomes are translationally inactive and sometimes present during exponential growth.</text>
</comment>
<dbReference type="GO" id="GO:0045900">
    <property type="term" value="P:negative regulation of translational elongation"/>
    <property type="evidence" value="ECO:0007669"/>
    <property type="project" value="TreeGrafter"/>
</dbReference>
<proteinExistence type="inferred from homology"/>
<dbReference type="EMBL" id="CP002281">
    <property type="protein sequence ID" value="ADO82298.1"/>
    <property type="molecule type" value="Genomic_DNA"/>
</dbReference>
<dbReference type="InterPro" id="IPR036567">
    <property type="entry name" value="RHF-like"/>
</dbReference>
<dbReference type="GO" id="GO:0022627">
    <property type="term" value="C:cytosolic small ribosomal subunit"/>
    <property type="evidence" value="ECO:0007669"/>
    <property type="project" value="TreeGrafter"/>
</dbReference>
<sequence length="191" mass="22393">MLRIDERKWFYMRLIIHGRHLNVTEPIRLHAEKKINKIKKYFDNIMEVDVTLSAESLKTGDYHTADVLVYMNGNKIKATATDEDLYASIDEVVDVLEQQVKKHKEKLRDNKHNAGRKNTIKYNPETKTIDKEDSKKIVQTTISARPMFVEEAVMQMEVLNKQFYVFMNADTEELNVVYRRNDGDYGHVEPA</sequence>
<dbReference type="InterPro" id="IPR038416">
    <property type="entry name" value="Ribosom_S30AE_C_sf"/>
</dbReference>
<dbReference type="HAMAP" id="MF_00839">
    <property type="entry name" value="HPF"/>
    <property type="match status" value="1"/>
</dbReference>
<dbReference type="PANTHER" id="PTHR33231">
    <property type="entry name" value="30S RIBOSOMAL PROTEIN"/>
    <property type="match status" value="1"/>
</dbReference>
<feature type="coiled-coil region" evidence="3">
    <location>
        <begin position="86"/>
        <end position="113"/>
    </location>
</feature>
<evidence type="ECO:0000259" key="4">
    <source>
        <dbReference type="Pfam" id="PF16321"/>
    </source>
</evidence>
<organism evidence="5 6">
    <name type="scientific">Ilyobacter polytropus (strain ATCC 51220 / DSM 2926 / LMG 16218 / CuHBu1)</name>
    <dbReference type="NCBI Taxonomy" id="572544"/>
    <lineage>
        <taxon>Bacteria</taxon>
        <taxon>Fusobacteriati</taxon>
        <taxon>Fusobacteriota</taxon>
        <taxon>Fusobacteriia</taxon>
        <taxon>Fusobacteriales</taxon>
        <taxon>Fusobacteriaceae</taxon>
        <taxon>Ilyobacter</taxon>
    </lineage>
</organism>
<dbReference type="Pfam" id="PF02482">
    <property type="entry name" value="Ribosomal_S30AE"/>
    <property type="match status" value="1"/>
</dbReference>
<dbReference type="GO" id="GO:0043024">
    <property type="term" value="F:ribosomal small subunit binding"/>
    <property type="evidence" value="ECO:0007669"/>
    <property type="project" value="TreeGrafter"/>
</dbReference>
<dbReference type="InterPro" id="IPR034694">
    <property type="entry name" value="HPF_long/plastid"/>
</dbReference>
<dbReference type="HOGENOM" id="CLU_071472_0_3_0"/>
<dbReference type="InterPro" id="IPR050574">
    <property type="entry name" value="HPF/YfiA_ribosome-assoc"/>
</dbReference>
<protein>
    <recommendedName>
        <fullName evidence="2">Ribosome hibernation promoting factor</fullName>
        <shortName evidence="2">HPF</shortName>
    </recommendedName>
</protein>
<dbReference type="InterPro" id="IPR003489">
    <property type="entry name" value="RHF/RaiA"/>
</dbReference>
<dbReference type="NCBIfam" id="TIGR00741">
    <property type="entry name" value="yfiA"/>
    <property type="match status" value="1"/>
</dbReference>
<gene>
    <name evidence="2" type="primary">hpf</name>
    <name evidence="5" type="ordered locus">Ilyop_0510</name>
</gene>
<comment type="similarity">
    <text evidence="2">Belongs to the HPF/YfiA ribosome-associated protein family. Long HPF subfamily.</text>
</comment>
<dbReference type="AlphaFoldDB" id="E3H608"/>
<dbReference type="Gene3D" id="3.30.160.100">
    <property type="entry name" value="Ribosome hibernation promotion factor-like"/>
    <property type="match status" value="1"/>
</dbReference>
<dbReference type="STRING" id="572544.Ilyop_0510"/>
<keyword evidence="3" id="KW-0175">Coiled coil</keyword>
<evidence type="ECO:0000256" key="2">
    <source>
        <dbReference type="HAMAP-Rule" id="MF_00839"/>
    </source>
</evidence>